<evidence type="ECO:0000313" key="3">
    <source>
        <dbReference type="Proteomes" id="UP001352223"/>
    </source>
</evidence>
<name>A0ABU6CEK7_9ACTN</name>
<keyword evidence="3" id="KW-1185">Reference proteome</keyword>
<feature type="compositionally biased region" description="Basic and acidic residues" evidence="1">
    <location>
        <begin position="403"/>
        <end position="416"/>
    </location>
</feature>
<evidence type="ECO:0000313" key="2">
    <source>
        <dbReference type="EMBL" id="MEB3963145.1"/>
    </source>
</evidence>
<sequence length="416" mass="44410">MPGQIWSVASPDPSGPLYVTSYGASPSETVVTVVDLAGSVAWQRTFAGTGRPRSRLSTDGVLWVAYPDQAGRVLEGVLPDGSTGRTVAPECGPDDEVGAFVLLDDGFCIAWAGASRLLRGLGTQQTPRPQPRVARYTQEGTCLWSTPIVLGAVSHPGVVGMGVETGWEKRPLRPWVPEEVGVDRWDPLLVSGDRVAAGFTDTRSGIGRTFFLDLDSGEIVSVTSPAPTGRKAIAGPGEFLIGSQGYGAFTTSRYDREGGETARWASHGAMLVNEQGTICGPELENVLPSTSRFRRLAQGNTLVDGPSLTGYYTSCPAMDREGTTVFWRDGKLLAVDADLALHELFAMGDDRNVMGRTLLLADGRVVVSLNSEVLVFHSPLGHLAEGPWPCGDANLRGNPVTDHSARHVEQRTNRSP</sequence>
<evidence type="ECO:0000256" key="1">
    <source>
        <dbReference type="SAM" id="MobiDB-lite"/>
    </source>
</evidence>
<dbReference type="EMBL" id="JAOZYB010000223">
    <property type="protein sequence ID" value="MEB3963145.1"/>
    <property type="molecule type" value="Genomic_DNA"/>
</dbReference>
<evidence type="ECO:0008006" key="4">
    <source>
        <dbReference type="Google" id="ProtNLM"/>
    </source>
</evidence>
<gene>
    <name evidence="2" type="ORF">OKJ48_23290</name>
</gene>
<dbReference type="Proteomes" id="UP001352223">
    <property type="component" value="Unassembled WGS sequence"/>
</dbReference>
<feature type="region of interest" description="Disordered" evidence="1">
    <location>
        <begin position="394"/>
        <end position="416"/>
    </location>
</feature>
<dbReference type="RefSeq" id="WP_324770825.1">
    <property type="nucleotide sequence ID" value="NZ_BAAATS010000028.1"/>
</dbReference>
<proteinExistence type="predicted"/>
<protein>
    <recommendedName>
        <fullName evidence="4">PQQ-like domain-containing protein</fullName>
    </recommendedName>
</protein>
<comment type="caution">
    <text evidence="2">The sequence shown here is derived from an EMBL/GenBank/DDBJ whole genome shotgun (WGS) entry which is preliminary data.</text>
</comment>
<reference evidence="2 3" key="1">
    <citation type="submission" date="2022-10" db="EMBL/GenBank/DDBJ databases">
        <authorList>
            <person name="Xie J."/>
            <person name="Shen N."/>
        </authorList>
    </citation>
    <scope>NUCLEOTIDE SEQUENCE [LARGE SCALE GENOMIC DNA]</scope>
    <source>
        <strain evidence="2 3">DSM 41681</strain>
    </source>
</reference>
<organism evidence="2 3">
    <name type="scientific">Streptomyces kunmingensis</name>
    <dbReference type="NCBI Taxonomy" id="68225"/>
    <lineage>
        <taxon>Bacteria</taxon>
        <taxon>Bacillati</taxon>
        <taxon>Actinomycetota</taxon>
        <taxon>Actinomycetes</taxon>
        <taxon>Kitasatosporales</taxon>
        <taxon>Streptomycetaceae</taxon>
        <taxon>Streptomyces</taxon>
    </lineage>
</organism>
<dbReference type="SUPFAM" id="SSF69304">
    <property type="entry name" value="Tricorn protease N-terminal domain"/>
    <property type="match status" value="1"/>
</dbReference>
<accession>A0ABU6CEK7</accession>